<feature type="transmembrane region" description="Helical" evidence="1">
    <location>
        <begin position="137"/>
        <end position="155"/>
    </location>
</feature>
<protein>
    <recommendedName>
        <fullName evidence="4">Integral membrane protein</fullName>
    </recommendedName>
</protein>
<sequence length="260" mass="28945">MTALRTSLRVLAYAALAAELVVTVCLLAGTRPPRAVEAAVVAVLVVEVCGLAVLYRRGGRDAVREVVPAKVRRIAGHELRVFASLLRWVARRRHGVPAGASAFPYARGQAVMMYSFAFVCVVESFGMWALLRDWPTLHHIVLFLDVYTVLMVLGLHAASVTRPHVVTADALRVRRAAHVDLRIPLERIASVRRENKYTHTPREGELNLDVGAQTSITLELSIPVRHFTFLGRPRDIHLVRLHAEDPDRLARTLEQRLTPA</sequence>
<reference evidence="2 3" key="1">
    <citation type="submission" date="2022-10" db="EMBL/GenBank/DDBJ databases">
        <authorList>
            <person name="Xie J."/>
            <person name="Shen N."/>
        </authorList>
    </citation>
    <scope>NUCLEOTIDE SEQUENCE [LARGE SCALE GENOMIC DNA]</scope>
    <source>
        <strain evidence="2 3">YIM65594</strain>
    </source>
</reference>
<feature type="transmembrane region" description="Helical" evidence="1">
    <location>
        <begin position="111"/>
        <end position="131"/>
    </location>
</feature>
<organism evidence="2 3">
    <name type="scientific">Streptomyces endophyticus</name>
    <dbReference type="NCBI Taxonomy" id="714166"/>
    <lineage>
        <taxon>Bacteria</taxon>
        <taxon>Bacillati</taxon>
        <taxon>Actinomycetota</taxon>
        <taxon>Actinomycetes</taxon>
        <taxon>Kitasatosporales</taxon>
        <taxon>Streptomycetaceae</taxon>
        <taxon>Streptomyces</taxon>
    </lineage>
</organism>
<evidence type="ECO:0000313" key="3">
    <source>
        <dbReference type="Proteomes" id="UP001354931"/>
    </source>
</evidence>
<comment type="caution">
    <text evidence="2">The sequence shown here is derived from an EMBL/GenBank/DDBJ whole genome shotgun (WGS) entry which is preliminary data.</text>
</comment>
<dbReference type="RefSeq" id="WP_326023010.1">
    <property type="nucleotide sequence ID" value="NZ_JAOZYC010000190.1"/>
</dbReference>
<gene>
    <name evidence="2" type="ORF">OKJ99_38195</name>
</gene>
<proteinExistence type="predicted"/>
<evidence type="ECO:0008006" key="4">
    <source>
        <dbReference type="Google" id="ProtNLM"/>
    </source>
</evidence>
<evidence type="ECO:0000313" key="2">
    <source>
        <dbReference type="EMBL" id="MEB8343339.1"/>
    </source>
</evidence>
<accession>A0ABU6FHN1</accession>
<keyword evidence="1" id="KW-0472">Membrane</keyword>
<feature type="transmembrane region" description="Helical" evidence="1">
    <location>
        <begin position="12"/>
        <end position="29"/>
    </location>
</feature>
<feature type="transmembrane region" description="Helical" evidence="1">
    <location>
        <begin position="35"/>
        <end position="55"/>
    </location>
</feature>
<dbReference type="EMBL" id="JAOZYC010000190">
    <property type="protein sequence ID" value="MEB8343339.1"/>
    <property type="molecule type" value="Genomic_DNA"/>
</dbReference>
<keyword evidence="1" id="KW-1133">Transmembrane helix</keyword>
<dbReference type="Proteomes" id="UP001354931">
    <property type="component" value="Unassembled WGS sequence"/>
</dbReference>
<evidence type="ECO:0000256" key="1">
    <source>
        <dbReference type="SAM" id="Phobius"/>
    </source>
</evidence>
<keyword evidence="3" id="KW-1185">Reference proteome</keyword>
<name>A0ABU6FHN1_9ACTN</name>
<keyword evidence="1" id="KW-0812">Transmembrane</keyword>